<dbReference type="Pfam" id="PF00535">
    <property type="entry name" value="Glycos_transf_2"/>
    <property type="match status" value="1"/>
</dbReference>
<organism evidence="2 3">
    <name type="scientific">Adhaeribacter arboris</name>
    <dbReference type="NCBI Taxonomy" id="2072846"/>
    <lineage>
        <taxon>Bacteria</taxon>
        <taxon>Pseudomonadati</taxon>
        <taxon>Bacteroidota</taxon>
        <taxon>Cytophagia</taxon>
        <taxon>Cytophagales</taxon>
        <taxon>Hymenobacteraceae</taxon>
        <taxon>Adhaeribacter</taxon>
    </lineage>
</organism>
<dbReference type="GO" id="GO:0016740">
    <property type="term" value="F:transferase activity"/>
    <property type="evidence" value="ECO:0007669"/>
    <property type="project" value="UniProtKB-KW"/>
</dbReference>
<reference evidence="2 3" key="1">
    <citation type="submission" date="2018-03" db="EMBL/GenBank/DDBJ databases">
        <title>Adhaeribacter sp. HMF7605 Genome sequencing and assembly.</title>
        <authorList>
            <person name="Kang H."/>
            <person name="Kang J."/>
            <person name="Cha I."/>
            <person name="Kim H."/>
            <person name="Joh K."/>
        </authorList>
    </citation>
    <scope>NUCLEOTIDE SEQUENCE [LARGE SCALE GENOMIC DNA]</scope>
    <source>
        <strain evidence="2 3">HMF7605</strain>
    </source>
</reference>
<feature type="domain" description="Glycosyltransferase 2-like" evidence="1">
    <location>
        <begin position="20"/>
        <end position="132"/>
    </location>
</feature>
<dbReference type="OrthoDB" id="9815829at2"/>
<protein>
    <submittedName>
        <fullName evidence="2">Family 2 glycosyl transferase</fullName>
    </submittedName>
</protein>
<keyword evidence="2" id="KW-0808">Transferase</keyword>
<dbReference type="PANTHER" id="PTHR43685:SF14">
    <property type="entry name" value="GLYCOSYLTRANSFERASE 2-LIKE DOMAIN-CONTAINING PROTEIN"/>
    <property type="match status" value="1"/>
</dbReference>
<gene>
    <name evidence="2" type="ORF">AHMF7605_00250</name>
</gene>
<dbReference type="EMBL" id="PYFT01000001">
    <property type="protein sequence ID" value="PSR52058.1"/>
    <property type="molecule type" value="Genomic_DNA"/>
</dbReference>
<evidence type="ECO:0000313" key="2">
    <source>
        <dbReference type="EMBL" id="PSR52058.1"/>
    </source>
</evidence>
<keyword evidence="3" id="KW-1185">Reference proteome</keyword>
<dbReference type="InterPro" id="IPR050834">
    <property type="entry name" value="Glycosyltransf_2"/>
</dbReference>
<dbReference type="InterPro" id="IPR001173">
    <property type="entry name" value="Glyco_trans_2-like"/>
</dbReference>
<dbReference type="SUPFAM" id="SSF53448">
    <property type="entry name" value="Nucleotide-diphospho-sugar transferases"/>
    <property type="match status" value="1"/>
</dbReference>
<proteinExistence type="predicted"/>
<dbReference type="Proteomes" id="UP000240357">
    <property type="component" value="Unassembled WGS sequence"/>
</dbReference>
<dbReference type="RefSeq" id="WP_106925311.1">
    <property type="nucleotide sequence ID" value="NZ_PYFT01000001.1"/>
</dbReference>
<dbReference type="InterPro" id="IPR029044">
    <property type="entry name" value="Nucleotide-diphossugar_trans"/>
</dbReference>
<evidence type="ECO:0000259" key="1">
    <source>
        <dbReference type="Pfam" id="PF00535"/>
    </source>
</evidence>
<dbReference type="AlphaFoldDB" id="A0A2T2Y9F7"/>
<comment type="caution">
    <text evidence="2">The sequence shown here is derived from an EMBL/GenBank/DDBJ whole genome shotgun (WGS) entry which is preliminary data.</text>
</comment>
<accession>A0A2T2Y9F7</accession>
<sequence>MESYKATIVPVSSDNRPFWSVMIPTHNCSNYLRKTLEQVLQQDPGPDLMQIEVIDDFSSDNPEKVVKEVGKGRVGFFRQPKNVGHTKNFETCLQRSRGLWVHQLHGDDYVLPGFYNELYNVIQNNPTIGAAFCQNFSVNEQDQFIGLSSLIQTQAGIIPDFLRSIAYRQRIFTPSIVVKRAVYEDLGGFDERLKWCEDWEMWVRISKHYNFGYLPKALACYRVHNTSNTAKYAKNAIKMLDFVEGVRVVNNYLPENEKASHLKEVLNYYGETWVMYEIESALRAGDKKTAWFNWKLANKITSAMSVKIRLAKLAYRLAKAKS</sequence>
<name>A0A2T2Y9F7_9BACT</name>
<dbReference type="Gene3D" id="3.90.550.10">
    <property type="entry name" value="Spore Coat Polysaccharide Biosynthesis Protein SpsA, Chain A"/>
    <property type="match status" value="1"/>
</dbReference>
<evidence type="ECO:0000313" key="3">
    <source>
        <dbReference type="Proteomes" id="UP000240357"/>
    </source>
</evidence>
<dbReference type="PANTHER" id="PTHR43685">
    <property type="entry name" value="GLYCOSYLTRANSFERASE"/>
    <property type="match status" value="1"/>
</dbReference>